<evidence type="ECO:0000256" key="6">
    <source>
        <dbReference type="SAM" id="Phobius"/>
    </source>
</evidence>
<sequence>MSSPISNAFWLFFVSLLWGSTNPLIRKGSKGIEEIHRSSRIQQFFAEVIFLASNWKYIVPFLLNQCGSVVFYLTLASVDLSIAVPITNSLTMLITTLAGQALGEGRINAGTFLGMILVIAGVTICVVDKTP</sequence>
<evidence type="ECO:0000256" key="1">
    <source>
        <dbReference type="ARBA" id="ARBA00004141"/>
    </source>
</evidence>
<dbReference type="PANTHER" id="PTHR28668:SF1">
    <property type="entry name" value="TRANSMEMBRANE PROTEIN 234"/>
    <property type="match status" value="1"/>
</dbReference>
<evidence type="ECO:0000256" key="2">
    <source>
        <dbReference type="ARBA" id="ARBA00005977"/>
    </source>
</evidence>
<organism evidence="7 8">
    <name type="scientific">Porites evermanni</name>
    <dbReference type="NCBI Taxonomy" id="104178"/>
    <lineage>
        <taxon>Eukaryota</taxon>
        <taxon>Metazoa</taxon>
        <taxon>Cnidaria</taxon>
        <taxon>Anthozoa</taxon>
        <taxon>Hexacorallia</taxon>
        <taxon>Scleractinia</taxon>
        <taxon>Fungiina</taxon>
        <taxon>Poritidae</taxon>
        <taxon>Porites</taxon>
    </lineage>
</organism>
<dbReference type="PANTHER" id="PTHR28668">
    <property type="entry name" value="TRANSMEMBRANE PROTEIN 234"/>
    <property type="match status" value="1"/>
</dbReference>
<keyword evidence="8" id="KW-1185">Reference proteome</keyword>
<feature type="transmembrane region" description="Helical" evidence="6">
    <location>
        <begin position="69"/>
        <end position="95"/>
    </location>
</feature>
<protein>
    <recommendedName>
        <fullName evidence="9">Transmembrane protein 234</fullName>
    </recommendedName>
</protein>
<accession>A0ABN8MMM9</accession>
<evidence type="ECO:0000256" key="3">
    <source>
        <dbReference type="ARBA" id="ARBA00022692"/>
    </source>
</evidence>
<evidence type="ECO:0008006" key="9">
    <source>
        <dbReference type="Google" id="ProtNLM"/>
    </source>
</evidence>
<evidence type="ECO:0000256" key="5">
    <source>
        <dbReference type="ARBA" id="ARBA00023136"/>
    </source>
</evidence>
<dbReference type="SUPFAM" id="SSF103481">
    <property type="entry name" value="Multidrug resistance efflux transporter EmrE"/>
    <property type="match status" value="1"/>
</dbReference>
<dbReference type="EMBL" id="CALNXI010000561">
    <property type="protein sequence ID" value="CAH3029260.1"/>
    <property type="molecule type" value="Genomic_DNA"/>
</dbReference>
<dbReference type="InterPro" id="IPR037185">
    <property type="entry name" value="EmrE-like"/>
</dbReference>
<reference evidence="7 8" key="1">
    <citation type="submission" date="2022-05" db="EMBL/GenBank/DDBJ databases">
        <authorList>
            <consortium name="Genoscope - CEA"/>
            <person name="William W."/>
        </authorList>
    </citation>
    <scope>NUCLEOTIDE SEQUENCE [LARGE SCALE GENOMIC DNA]</scope>
</reference>
<keyword evidence="4 6" id="KW-1133">Transmembrane helix</keyword>
<comment type="caution">
    <text evidence="7">The sequence shown here is derived from an EMBL/GenBank/DDBJ whole genome shotgun (WGS) entry which is preliminary data.</text>
</comment>
<comment type="similarity">
    <text evidence="2">Belongs to the TMEM234 family.</text>
</comment>
<dbReference type="Proteomes" id="UP001159427">
    <property type="component" value="Unassembled WGS sequence"/>
</dbReference>
<comment type="subcellular location">
    <subcellularLocation>
        <location evidence="1">Membrane</location>
        <topology evidence="1">Multi-pass membrane protein</topology>
    </subcellularLocation>
</comment>
<dbReference type="Gene3D" id="1.10.3730.20">
    <property type="match status" value="1"/>
</dbReference>
<evidence type="ECO:0000313" key="8">
    <source>
        <dbReference type="Proteomes" id="UP001159427"/>
    </source>
</evidence>
<proteinExistence type="inferred from homology"/>
<keyword evidence="5 6" id="KW-0472">Membrane</keyword>
<feature type="transmembrane region" description="Helical" evidence="6">
    <location>
        <begin position="6"/>
        <end position="24"/>
    </location>
</feature>
<feature type="transmembrane region" description="Helical" evidence="6">
    <location>
        <begin position="107"/>
        <end position="127"/>
    </location>
</feature>
<dbReference type="InterPro" id="IPR018908">
    <property type="entry name" value="TMEM234"/>
</dbReference>
<keyword evidence="3 6" id="KW-0812">Transmembrane</keyword>
<evidence type="ECO:0000313" key="7">
    <source>
        <dbReference type="EMBL" id="CAH3029260.1"/>
    </source>
</evidence>
<gene>
    <name evidence="7" type="ORF">PEVE_00035836</name>
</gene>
<evidence type="ECO:0000256" key="4">
    <source>
        <dbReference type="ARBA" id="ARBA00022989"/>
    </source>
</evidence>
<name>A0ABN8MMM9_9CNID</name>
<dbReference type="Pfam" id="PF10639">
    <property type="entry name" value="TMEM234"/>
    <property type="match status" value="1"/>
</dbReference>
<feature type="transmembrane region" description="Helical" evidence="6">
    <location>
        <begin position="44"/>
        <end position="63"/>
    </location>
</feature>